<feature type="compositionally biased region" description="Acidic residues" evidence="1">
    <location>
        <begin position="1084"/>
        <end position="1094"/>
    </location>
</feature>
<comment type="caution">
    <text evidence="2">The sequence shown here is derived from an EMBL/GenBank/DDBJ whole genome shotgun (WGS) entry which is preliminary data.</text>
</comment>
<organism evidence="2 3">
    <name type="scientific">Dichotomopilus funicola</name>
    <dbReference type="NCBI Taxonomy" id="1934379"/>
    <lineage>
        <taxon>Eukaryota</taxon>
        <taxon>Fungi</taxon>
        <taxon>Dikarya</taxon>
        <taxon>Ascomycota</taxon>
        <taxon>Pezizomycotina</taxon>
        <taxon>Sordariomycetes</taxon>
        <taxon>Sordariomycetidae</taxon>
        <taxon>Sordariales</taxon>
        <taxon>Chaetomiaceae</taxon>
        <taxon>Dichotomopilus</taxon>
    </lineage>
</organism>
<dbReference type="GeneID" id="87813138"/>
<dbReference type="Proteomes" id="UP001302676">
    <property type="component" value="Unassembled WGS sequence"/>
</dbReference>
<dbReference type="EMBL" id="MU853565">
    <property type="protein sequence ID" value="KAK4145916.1"/>
    <property type="molecule type" value="Genomic_DNA"/>
</dbReference>
<feature type="compositionally biased region" description="Pro residues" evidence="1">
    <location>
        <begin position="148"/>
        <end position="180"/>
    </location>
</feature>
<feature type="region of interest" description="Disordered" evidence="1">
    <location>
        <begin position="136"/>
        <end position="180"/>
    </location>
</feature>
<name>A0AAN6V7Q0_9PEZI</name>
<reference evidence="2" key="1">
    <citation type="journal article" date="2023" name="Mol. Phylogenet. Evol.">
        <title>Genome-scale phylogeny and comparative genomics of the fungal order Sordariales.</title>
        <authorList>
            <person name="Hensen N."/>
            <person name="Bonometti L."/>
            <person name="Westerberg I."/>
            <person name="Brannstrom I.O."/>
            <person name="Guillou S."/>
            <person name="Cros-Aarteil S."/>
            <person name="Calhoun S."/>
            <person name="Haridas S."/>
            <person name="Kuo A."/>
            <person name="Mondo S."/>
            <person name="Pangilinan J."/>
            <person name="Riley R."/>
            <person name="LaButti K."/>
            <person name="Andreopoulos B."/>
            <person name="Lipzen A."/>
            <person name="Chen C."/>
            <person name="Yan M."/>
            <person name="Daum C."/>
            <person name="Ng V."/>
            <person name="Clum A."/>
            <person name="Steindorff A."/>
            <person name="Ohm R.A."/>
            <person name="Martin F."/>
            <person name="Silar P."/>
            <person name="Natvig D.O."/>
            <person name="Lalanne C."/>
            <person name="Gautier V."/>
            <person name="Ament-Velasquez S.L."/>
            <person name="Kruys A."/>
            <person name="Hutchinson M.I."/>
            <person name="Powell A.J."/>
            <person name="Barry K."/>
            <person name="Miller A.N."/>
            <person name="Grigoriev I.V."/>
            <person name="Debuchy R."/>
            <person name="Gladieux P."/>
            <person name="Hiltunen Thoren M."/>
            <person name="Johannesson H."/>
        </authorList>
    </citation>
    <scope>NUCLEOTIDE SEQUENCE</scope>
    <source>
        <strain evidence="2">CBS 141.50</strain>
    </source>
</reference>
<reference evidence="2" key="2">
    <citation type="submission" date="2023-05" db="EMBL/GenBank/DDBJ databases">
        <authorList>
            <consortium name="Lawrence Berkeley National Laboratory"/>
            <person name="Steindorff A."/>
            <person name="Hensen N."/>
            <person name="Bonometti L."/>
            <person name="Westerberg I."/>
            <person name="Brannstrom I.O."/>
            <person name="Guillou S."/>
            <person name="Cros-Aarteil S."/>
            <person name="Calhoun S."/>
            <person name="Haridas S."/>
            <person name="Kuo A."/>
            <person name="Mondo S."/>
            <person name="Pangilinan J."/>
            <person name="Riley R."/>
            <person name="Labutti K."/>
            <person name="Andreopoulos B."/>
            <person name="Lipzen A."/>
            <person name="Chen C."/>
            <person name="Yanf M."/>
            <person name="Daum C."/>
            <person name="Ng V."/>
            <person name="Clum A."/>
            <person name="Ohm R."/>
            <person name="Martin F."/>
            <person name="Silar P."/>
            <person name="Natvig D."/>
            <person name="Lalanne C."/>
            <person name="Gautier V."/>
            <person name="Ament-Velasquez S.L."/>
            <person name="Kruys A."/>
            <person name="Hutchinson M.I."/>
            <person name="Powell A.J."/>
            <person name="Barry K."/>
            <person name="Miller A.N."/>
            <person name="Grigoriev I.V."/>
            <person name="Debuchy R."/>
            <person name="Gladieux P."/>
            <person name="Thoren M.H."/>
            <person name="Johannesson H."/>
        </authorList>
    </citation>
    <scope>NUCLEOTIDE SEQUENCE</scope>
    <source>
        <strain evidence="2">CBS 141.50</strain>
    </source>
</reference>
<keyword evidence="3" id="KW-1185">Reference proteome</keyword>
<dbReference type="RefSeq" id="XP_062639287.1">
    <property type="nucleotide sequence ID" value="XM_062776525.1"/>
</dbReference>
<accession>A0AAN6V7Q0</accession>
<dbReference type="AlphaFoldDB" id="A0AAN6V7Q0"/>
<evidence type="ECO:0000313" key="2">
    <source>
        <dbReference type="EMBL" id="KAK4145916.1"/>
    </source>
</evidence>
<sequence>MPPSSLPAPTSKKVALTALRGLVVGTSCTLALIAEDRRRRINKAVRAIENGERIKSAKGYRAGAGGVALAAVEEEQTFWEGRGSLGLEGARYGGWGDREDGVVRFGGEGKGERGWWFEEGEGDGKVRKGRTLNVTDASENATEIPPTNNSPPEPVPPRKPPIPPPSPSNHPPPPIPPPQTPVPSWVLANLDVIKAHSFPAPSDIVTRIHDACNSREPLRLTTANRVVLEAIAHGLAPGNLDARWMEATARLCRTCREEGRLDEAAELLYRLSCGGALQESDYLNFEPFLLIETLLDRNAVNQDLPELCAANVDRAVNLFIPKLTTRLEGANAEASRVGRRLLEACFASDELKRVFAVYRRCILVADGNWNEFASWFLTNLHKKEQYSFVIDHFLTTFIQSGPTEESIHAIGDLVVDSLESSGDRRIPKVLEKIQEICAGLGTTKMNPTWVMKLLVLRWRKHRKFKEVEAMFEKLQIPGLQDAVYRWDNVYRVMVELALESGDDVKAEAYFDMAVAQNPALASDVRLLGVIARFHAVCGDWAAVRADFEAMSENGKSREKWYSRVFVPVLKSFAETHSVRETEAFLRTYKEELGVPLCSYTVTLMAKQYGVIHDLASLIEWLDYCSRSGFPVDAAFTNAILVRCRRQWKFPFRDLRTLFRKLRALNPDWVDGYTSHVMTDAALADSRYRGRPARGRVLSLRLDNASPQRRLATRTFFAQKEGVVSAMKHALLNRSPRRALALYARAVRKKVPFSPYALQLAIQAQLRLAPDDLETAYAFIQKAQAHGHDTTSVINHLIAQQLTNLKPPPHPEYPHHRPHETDEVARNTLTAYHNAGVHLTPTSLHRAATICLQAHHFHAAILYARAAADAHGSPPCFDLPNFRLLLLAHAELADVDQLRDTLDRGLAPTSPYREARATRRALRLARARIVLSEARWYATPDERAQAHALVEEGLERVIEMRKTLREDGKKLEMAAVEIMRRAAREAGLEEVDFGEVPWLGGGEENKERKRERERERELKREMMEMHRQRGSGMYEYGYDYDVQDEDRGWQDRGLLHTEEEGRSSENGEWYGETDDEGWRDCLGTGEDDGWSDVDGSEDRSPVDSGYGGSERGVLMEELGKKAVGVGG</sequence>
<proteinExistence type="predicted"/>
<evidence type="ECO:0000313" key="3">
    <source>
        <dbReference type="Proteomes" id="UP001302676"/>
    </source>
</evidence>
<protein>
    <submittedName>
        <fullName evidence="2">Uncharacterized protein</fullName>
    </submittedName>
</protein>
<feature type="compositionally biased region" description="Basic and acidic residues" evidence="1">
    <location>
        <begin position="1055"/>
        <end position="1064"/>
    </location>
</feature>
<gene>
    <name evidence="2" type="ORF">C8A04DRAFT_10292</name>
</gene>
<feature type="region of interest" description="Disordered" evidence="1">
    <location>
        <begin position="1055"/>
        <end position="1112"/>
    </location>
</feature>
<evidence type="ECO:0000256" key="1">
    <source>
        <dbReference type="SAM" id="MobiDB-lite"/>
    </source>
</evidence>